<dbReference type="PANTHER" id="PTHR33204:SF36">
    <property type="entry name" value="TRANSCRIPTIONAL REGULATORY PROTEIN"/>
    <property type="match status" value="1"/>
</dbReference>
<dbReference type="SUPFAM" id="SSF46785">
    <property type="entry name" value="Winged helix' DNA-binding domain"/>
    <property type="match status" value="1"/>
</dbReference>
<evidence type="ECO:0000313" key="6">
    <source>
        <dbReference type="EMBL" id="GGJ57091.1"/>
    </source>
</evidence>
<dbReference type="EMBL" id="BMKX01000002">
    <property type="protein sequence ID" value="GGJ57091.1"/>
    <property type="molecule type" value="Genomic_DNA"/>
</dbReference>
<dbReference type="InterPro" id="IPR002577">
    <property type="entry name" value="HTH_HxlR"/>
</dbReference>
<dbReference type="Proteomes" id="UP000606115">
    <property type="component" value="Unassembled WGS sequence"/>
</dbReference>
<evidence type="ECO:0000256" key="1">
    <source>
        <dbReference type="ARBA" id="ARBA00023015"/>
    </source>
</evidence>
<dbReference type="InterPro" id="IPR036388">
    <property type="entry name" value="WH-like_DNA-bd_sf"/>
</dbReference>
<proteinExistence type="predicted"/>
<keyword evidence="7" id="KW-1185">Reference proteome</keyword>
<dbReference type="PROSITE" id="PS51118">
    <property type="entry name" value="HTH_HXLR"/>
    <property type="match status" value="1"/>
</dbReference>
<evidence type="ECO:0000259" key="5">
    <source>
        <dbReference type="PROSITE" id="PS51118"/>
    </source>
</evidence>
<keyword evidence="1" id="KW-0805">Transcription regulation</keyword>
<protein>
    <submittedName>
        <fullName evidence="6">Transcriptional regulator</fullName>
    </submittedName>
</protein>
<reference evidence="7" key="1">
    <citation type="journal article" date="2019" name="Int. J. Syst. Evol. Microbiol.">
        <title>The Global Catalogue of Microorganisms (GCM) 10K type strain sequencing project: providing services to taxonomists for standard genome sequencing and annotation.</title>
        <authorList>
            <consortium name="The Broad Institute Genomics Platform"/>
            <consortium name="The Broad Institute Genome Sequencing Center for Infectious Disease"/>
            <person name="Wu L."/>
            <person name="Ma J."/>
        </authorList>
    </citation>
    <scope>NUCLEOTIDE SEQUENCE [LARGE SCALE GENOMIC DNA]</scope>
    <source>
        <strain evidence="7">CGMCC 1.3685</strain>
    </source>
</reference>
<organism evidence="6 7">
    <name type="scientific">Glutamicibacter ardleyensis</name>
    <dbReference type="NCBI Taxonomy" id="225894"/>
    <lineage>
        <taxon>Bacteria</taxon>
        <taxon>Bacillati</taxon>
        <taxon>Actinomycetota</taxon>
        <taxon>Actinomycetes</taxon>
        <taxon>Micrococcales</taxon>
        <taxon>Micrococcaceae</taxon>
        <taxon>Glutamicibacter</taxon>
    </lineage>
</organism>
<evidence type="ECO:0000256" key="2">
    <source>
        <dbReference type="ARBA" id="ARBA00023125"/>
    </source>
</evidence>
<name>A0ABQ2DIU4_9MICC</name>
<keyword evidence="2" id="KW-0238">DNA-binding</keyword>
<dbReference type="PANTHER" id="PTHR33204">
    <property type="entry name" value="TRANSCRIPTIONAL REGULATOR, MARR FAMILY"/>
    <property type="match status" value="1"/>
</dbReference>
<dbReference type="InterPro" id="IPR036390">
    <property type="entry name" value="WH_DNA-bd_sf"/>
</dbReference>
<evidence type="ECO:0000256" key="4">
    <source>
        <dbReference type="SAM" id="MobiDB-lite"/>
    </source>
</evidence>
<gene>
    <name evidence="6" type="ORF">GCM10007173_14880</name>
</gene>
<accession>A0ABQ2DIU4</accession>
<dbReference type="Pfam" id="PF01638">
    <property type="entry name" value="HxlR"/>
    <property type="match status" value="1"/>
</dbReference>
<feature type="domain" description="HTH hxlR-type" evidence="5">
    <location>
        <begin position="13"/>
        <end position="112"/>
    </location>
</feature>
<evidence type="ECO:0000256" key="3">
    <source>
        <dbReference type="ARBA" id="ARBA00023163"/>
    </source>
</evidence>
<comment type="caution">
    <text evidence="6">The sequence shown here is derived from an EMBL/GenBank/DDBJ whole genome shotgun (WGS) entry which is preliminary data.</text>
</comment>
<keyword evidence="3" id="KW-0804">Transcription</keyword>
<feature type="region of interest" description="Disordered" evidence="4">
    <location>
        <begin position="141"/>
        <end position="160"/>
    </location>
</feature>
<sequence length="160" mass="17828">MNMQWLDYDTENCSIQRALEIVGEKWSLLILREAFNGVRRFDAIRSHLGASEAIISARLNSLITSGILVATPYKEPGHRTRNEYRLTPKGLDLYPIIISLLRWGDRYEADPAGPPILIKHRDCGEQVSTVVQCALGHVLDSPRESQVSPGPGAKLRGSVH</sequence>
<dbReference type="Gene3D" id="1.10.10.10">
    <property type="entry name" value="Winged helix-like DNA-binding domain superfamily/Winged helix DNA-binding domain"/>
    <property type="match status" value="1"/>
</dbReference>
<evidence type="ECO:0000313" key="7">
    <source>
        <dbReference type="Proteomes" id="UP000606115"/>
    </source>
</evidence>